<keyword evidence="2" id="KW-0472">Membrane</keyword>
<evidence type="ECO:0000256" key="2">
    <source>
        <dbReference type="SAM" id="Phobius"/>
    </source>
</evidence>
<reference evidence="3" key="2">
    <citation type="journal article" date="2017" name="Nat. Commun.">
        <title>Single-virus genomics reveals hidden cosmopolitan and abundant viruses.</title>
        <authorList>
            <person name="Martinez-Hernandez F."/>
            <person name="Fornas O."/>
            <person name="Lluesma Gomez M."/>
            <person name="Bolduc B."/>
            <person name="de la Cruz Pena M.J."/>
            <person name="Martinez J.M."/>
            <person name="Anton J."/>
            <person name="Gasol J.M."/>
            <person name="Rosselli R."/>
            <person name="Rodriguez-Valera F."/>
            <person name="Sullivan M.B."/>
            <person name="Acinas S.G."/>
            <person name="Martinez-Garcia M."/>
        </authorList>
    </citation>
    <scope>NUCLEOTIDE SEQUENCE</scope>
</reference>
<dbReference type="EMBL" id="KY052806">
    <property type="protein sequence ID" value="ASE99920.1"/>
    <property type="molecule type" value="Genomic_DNA"/>
</dbReference>
<sequence>MADMTMIWNAILTMAIGGFMWWIRSTSGAISKVKEEVSETREKMALVYATKEDVKDDMTQLMQRFDRLESKIDDMIRRQANGK</sequence>
<feature type="coiled-coil region" evidence="1">
    <location>
        <begin position="51"/>
        <end position="78"/>
    </location>
</feature>
<organism evidence="3">
    <name type="scientific">uncultured virus</name>
    <dbReference type="NCBI Taxonomy" id="340016"/>
    <lineage>
        <taxon>Viruses</taxon>
        <taxon>environmental samples</taxon>
    </lineage>
</organism>
<name>A0A218MKX0_9VIRU</name>
<accession>A0A218MKX0</accession>
<evidence type="ECO:0000313" key="3">
    <source>
        <dbReference type="EMBL" id="ASE99920.1"/>
    </source>
</evidence>
<evidence type="ECO:0000256" key="1">
    <source>
        <dbReference type="SAM" id="Coils"/>
    </source>
</evidence>
<reference evidence="3" key="1">
    <citation type="submission" date="2016-10" db="EMBL/GenBank/DDBJ databases">
        <authorList>
            <person name="Varghese N."/>
        </authorList>
    </citation>
    <scope>NUCLEOTIDE SEQUENCE</scope>
</reference>
<protein>
    <submittedName>
        <fullName evidence="3">Uncharacterized protein</fullName>
    </submittedName>
</protein>
<feature type="transmembrane region" description="Helical" evidence="2">
    <location>
        <begin position="6"/>
        <end position="23"/>
    </location>
</feature>
<keyword evidence="2" id="KW-1133">Transmembrane helix</keyword>
<proteinExistence type="predicted"/>
<keyword evidence="1" id="KW-0175">Coiled coil</keyword>
<keyword evidence="2" id="KW-0812">Transmembrane</keyword>